<keyword evidence="4" id="KW-1185">Reference proteome</keyword>
<dbReference type="EMBL" id="JAJAQI010000008">
    <property type="protein sequence ID" value="MCB4821443.1"/>
    <property type="molecule type" value="Genomic_DNA"/>
</dbReference>
<evidence type="ECO:0000313" key="4">
    <source>
        <dbReference type="Proteomes" id="UP001139311"/>
    </source>
</evidence>
<comment type="caution">
    <text evidence="3">The sequence shown here is derived from an EMBL/GenBank/DDBJ whole genome shotgun (WGS) entry which is preliminary data.</text>
</comment>
<evidence type="ECO:0000256" key="2">
    <source>
        <dbReference type="SAM" id="Phobius"/>
    </source>
</evidence>
<protein>
    <submittedName>
        <fullName evidence="3">Uncharacterized protein</fullName>
    </submittedName>
</protein>
<name>A0A9X1IDS7_9PROT</name>
<evidence type="ECO:0000256" key="1">
    <source>
        <dbReference type="SAM" id="MobiDB-lite"/>
    </source>
</evidence>
<keyword evidence="2" id="KW-1133">Transmembrane helix</keyword>
<evidence type="ECO:0000313" key="3">
    <source>
        <dbReference type="EMBL" id="MCB4821443.1"/>
    </source>
</evidence>
<proteinExistence type="predicted"/>
<keyword evidence="2" id="KW-0472">Membrane</keyword>
<dbReference type="RefSeq" id="WP_226606181.1">
    <property type="nucleotide sequence ID" value="NZ_JAJAQI010000008.1"/>
</dbReference>
<dbReference type="Proteomes" id="UP001139311">
    <property type="component" value="Unassembled WGS sequence"/>
</dbReference>
<accession>A0A9X1IDS7</accession>
<organism evidence="3 4">
    <name type="scientific">Roseicella aerolata</name>
    <dbReference type="NCBI Taxonomy" id="2883479"/>
    <lineage>
        <taxon>Bacteria</taxon>
        <taxon>Pseudomonadati</taxon>
        <taxon>Pseudomonadota</taxon>
        <taxon>Alphaproteobacteria</taxon>
        <taxon>Acetobacterales</taxon>
        <taxon>Roseomonadaceae</taxon>
        <taxon>Roseicella</taxon>
    </lineage>
</organism>
<sequence length="102" mass="10035">MTWHRARRLLGWLLLAGGLLALLGIAMVALLGFRPFEPLWAFLASATAMAGAVLRQHGDEAAGTGDPVQAVAAADGGGTGAGDAGPLPGEVGDADGGGDGSE</sequence>
<reference evidence="3" key="1">
    <citation type="submission" date="2021-10" db="EMBL/GenBank/DDBJ databases">
        <title>Roseicella aerolatum sp. nov., isolated from aerosols of e-waste dismantling site.</title>
        <authorList>
            <person name="Qin T."/>
        </authorList>
    </citation>
    <scope>NUCLEOTIDE SEQUENCE</scope>
    <source>
        <strain evidence="3">GB24</strain>
    </source>
</reference>
<gene>
    <name evidence="3" type="ORF">LHA35_06825</name>
</gene>
<feature type="region of interest" description="Disordered" evidence="1">
    <location>
        <begin position="70"/>
        <end position="102"/>
    </location>
</feature>
<feature type="transmembrane region" description="Helical" evidence="2">
    <location>
        <begin position="12"/>
        <end position="33"/>
    </location>
</feature>
<keyword evidence="2" id="KW-0812">Transmembrane</keyword>
<dbReference type="AlphaFoldDB" id="A0A9X1IDS7"/>